<gene>
    <name evidence="2" type="ORF">FD46_GL001101</name>
</gene>
<sequence>MYKRVLPRLKFVDQKLNQQDYMVNNQFSVLDAYLFVMTNWIYRLDYSFKDLNNLKRFDSNMRKRSAVSKVLSQEGKPHSLQEKRN</sequence>
<dbReference type="Pfam" id="PF00043">
    <property type="entry name" value="GST_C"/>
    <property type="match status" value="1"/>
</dbReference>
<evidence type="ECO:0000313" key="3">
    <source>
        <dbReference type="Proteomes" id="UP000051686"/>
    </source>
</evidence>
<dbReference type="SUPFAM" id="SSF47616">
    <property type="entry name" value="GST C-terminal domain-like"/>
    <property type="match status" value="1"/>
</dbReference>
<reference evidence="2 3" key="1">
    <citation type="journal article" date="2015" name="Genome Announc.">
        <title>Expanding the biotechnology potential of lactobacilli through comparative genomics of 213 strains and associated genera.</title>
        <authorList>
            <person name="Sun Z."/>
            <person name="Harris H.M."/>
            <person name="McCann A."/>
            <person name="Guo C."/>
            <person name="Argimon S."/>
            <person name="Zhang W."/>
            <person name="Yang X."/>
            <person name="Jeffery I.B."/>
            <person name="Cooney J.C."/>
            <person name="Kagawa T.F."/>
            <person name="Liu W."/>
            <person name="Song Y."/>
            <person name="Salvetti E."/>
            <person name="Wrobel A."/>
            <person name="Rasinkangas P."/>
            <person name="Parkhill J."/>
            <person name="Rea M.C."/>
            <person name="O'Sullivan O."/>
            <person name="Ritari J."/>
            <person name="Douillard F.P."/>
            <person name="Paul Ross R."/>
            <person name="Yang R."/>
            <person name="Briner A.E."/>
            <person name="Felis G.E."/>
            <person name="de Vos W.M."/>
            <person name="Barrangou R."/>
            <person name="Klaenhammer T.R."/>
            <person name="Caufield P.W."/>
            <person name="Cui Y."/>
            <person name="Zhang H."/>
            <person name="O'Toole P.W."/>
        </authorList>
    </citation>
    <scope>NUCLEOTIDE SEQUENCE [LARGE SCALE GENOMIC DNA]</scope>
    <source>
        <strain evidence="2 3">DSM 19972</strain>
    </source>
</reference>
<organism evidence="2 3">
    <name type="scientific">Liquorilactobacillus oeni DSM 19972</name>
    <dbReference type="NCBI Taxonomy" id="1423777"/>
    <lineage>
        <taxon>Bacteria</taxon>
        <taxon>Bacillati</taxon>
        <taxon>Bacillota</taxon>
        <taxon>Bacilli</taxon>
        <taxon>Lactobacillales</taxon>
        <taxon>Lactobacillaceae</taxon>
        <taxon>Liquorilactobacillus</taxon>
    </lineage>
</organism>
<dbReference type="EMBL" id="AZEH01000034">
    <property type="protein sequence ID" value="KRL05151.1"/>
    <property type="molecule type" value="Genomic_DNA"/>
</dbReference>
<feature type="domain" description="GST C-terminal" evidence="1">
    <location>
        <begin position="1"/>
        <end position="85"/>
    </location>
</feature>
<proteinExistence type="predicted"/>
<dbReference type="Proteomes" id="UP000051686">
    <property type="component" value="Unassembled WGS sequence"/>
</dbReference>
<dbReference type="STRING" id="1423777.FD46_GL001101"/>
<dbReference type="PROSITE" id="PS50405">
    <property type="entry name" value="GST_CTER"/>
    <property type="match status" value="1"/>
</dbReference>
<dbReference type="Gene3D" id="1.20.1050.10">
    <property type="match status" value="1"/>
</dbReference>
<evidence type="ECO:0000313" key="2">
    <source>
        <dbReference type="EMBL" id="KRL05151.1"/>
    </source>
</evidence>
<evidence type="ECO:0000259" key="1">
    <source>
        <dbReference type="PROSITE" id="PS50405"/>
    </source>
</evidence>
<keyword evidence="3" id="KW-1185">Reference proteome</keyword>
<dbReference type="AlphaFoldDB" id="A0A0R1MAI7"/>
<comment type="caution">
    <text evidence="2">The sequence shown here is derived from an EMBL/GenBank/DDBJ whole genome shotgun (WGS) entry which is preliminary data.</text>
</comment>
<dbReference type="InterPro" id="IPR010987">
    <property type="entry name" value="Glutathione-S-Trfase_C-like"/>
</dbReference>
<dbReference type="InterPro" id="IPR036282">
    <property type="entry name" value="Glutathione-S-Trfase_C_sf"/>
</dbReference>
<accession>A0A0R1MAI7</accession>
<protein>
    <recommendedName>
        <fullName evidence="1">GST C-terminal domain-containing protein</fullName>
    </recommendedName>
</protein>
<name>A0A0R1MAI7_9LACO</name>
<dbReference type="InterPro" id="IPR004046">
    <property type="entry name" value="GST_C"/>
</dbReference>
<dbReference type="PATRIC" id="fig|1423777.3.peg.1135"/>